<reference evidence="3 4" key="1">
    <citation type="submission" date="2019-08" db="EMBL/GenBank/DDBJ databases">
        <title>Genome sequencing of Psyttalia spp.-associated microbial isolates reveals a potentially novel species in the Serratia genus.</title>
        <authorList>
            <person name="Tannieres-Laurent M."/>
            <person name="Sparks M.E."/>
            <person name="Blackburn M.B."/>
            <person name="Gundersen-Rindal D.E."/>
            <person name="Bon M.-C."/>
        </authorList>
    </citation>
    <scope>NUCLEOTIDE SEQUENCE [LARGE SCALE GENOMIC DNA]</scope>
    <source>
        <strain evidence="4">Pon4B</strain>
    </source>
</reference>
<dbReference type="InterPro" id="IPR048390">
    <property type="entry name" value="Gp34_trimer"/>
</dbReference>
<dbReference type="Proteomes" id="UP001199135">
    <property type="component" value="Unassembled WGS sequence"/>
</dbReference>
<comment type="caution">
    <text evidence="3">The sequence shown here is derived from an EMBL/GenBank/DDBJ whole genome shotgun (WGS) entry which is preliminary data.</text>
</comment>
<feature type="domain" description="Long-tail fiber proximal subunit trimerization" evidence="2">
    <location>
        <begin position="271"/>
        <end position="339"/>
    </location>
</feature>
<protein>
    <recommendedName>
        <fullName evidence="2">Long-tail fiber proximal subunit trimerization domain-containing protein</fullName>
    </recommendedName>
</protein>
<feature type="region of interest" description="Disordered" evidence="1">
    <location>
        <begin position="14"/>
        <end position="33"/>
    </location>
</feature>
<dbReference type="EMBL" id="VOSO01000014">
    <property type="protein sequence ID" value="MCC7659971.1"/>
    <property type="molecule type" value="Genomic_DNA"/>
</dbReference>
<proteinExistence type="predicted"/>
<dbReference type="Gene3D" id="6.20.70.20">
    <property type="match status" value="1"/>
</dbReference>
<dbReference type="RefSeq" id="WP_230490436.1">
    <property type="nucleotide sequence ID" value="NZ_VOSN01000022.1"/>
</dbReference>
<feature type="compositionally biased region" description="Polar residues" evidence="1">
    <location>
        <begin position="19"/>
        <end position="30"/>
    </location>
</feature>
<name>A0ABS8J7J7_9GAMM</name>
<organism evidence="3 4">
    <name type="scientific">Serratia montpellierensis</name>
    <dbReference type="NCBI Taxonomy" id="2598730"/>
    <lineage>
        <taxon>Bacteria</taxon>
        <taxon>Pseudomonadati</taxon>
        <taxon>Pseudomonadota</taxon>
        <taxon>Gammaproteobacteria</taxon>
        <taxon>Enterobacterales</taxon>
        <taxon>Yersiniaceae</taxon>
        <taxon>Serratia</taxon>
    </lineage>
</organism>
<gene>
    <name evidence="3" type="ORF">FUU20_14640</name>
</gene>
<sequence length="542" mass="56958">MKLTDKPRQIAVPFASGTADKNTIPNNATQETKEKGKAAYDSGFPPLTMTAIAAGGIPPHGKDFNGLLNDITAAIRFSQAGGHYTFDSAFAQAIGGYAKGATVLSADGSKIWWNTVEANTTDPDGASAAGWKNLLADPNGLFLQKSQNLADLQNKAEGRKNLELGTAATKNVGTGSGNVMEMGTAGLGVGPIAKSDAYSNIAQFFRVNASSANKPPAVSGNVSAGVVCLPMDAAPSSGYVAVVGGNLAAYVGISQAEAGGITWARIYTDRFKPTAADVNAVAKTGDRMSGALGSTYTDTYRIVAGQYGTFWRNDGNALYLMLTNAGDQWGTFNNLRPLAVSTSDGSINVGTSFSVNYTGYINKLGVNPYTSNGQSFNQTNGLHIQGAGDQYGDIYYLETVGKYGSLSFHIHGGGLDAYPAFNNNGSLSLNGSWPAISNSAGTTWHPDGNVEGPQWGGYLSNWLNQNISNAQNNAQRWAYQNLVQNVRLTGRINQPDTGGQVRAPDGCVFTGMSGANYNPSIWASYSYIQVLINGSWRNIGTS</sequence>
<evidence type="ECO:0000259" key="2">
    <source>
        <dbReference type="Pfam" id="PF21446"/>
    </source>
</evidence>
<dbReference type="Pfam" id="PF21446">
    <property type="entry name" value="Gp34_trimer"/>
    <property type="match status" value="1"/>
</dbReference>
<evidence type="ECO:0000313" key="3">
    <source>
        <dbReference type="EMBL" id="MCC7659971.1"/>
    </source>
</evidence>
<evidence type="ECO:0000256" key="1">
    <source>
        <dbReference type="SAM" id="MobiDB-lite"/>
    </source>
</evidence>
<keyword evidence="4" id="KW-1185">Reference proteome</keyword>
<accession>A0ABS8J7J7</accession>
<evidence type="ECO:0000313" key="4">
    <source>
        <dbReference type="Proteomes" id="UP001199135"/>
    </source>
</evidence>